<dbReference type="Proteomes" id="UP000002817">
    <property type="component" value="Unassembled WGS sequence"/>
</dbReference>
<accession>F9ST32</accession>
<sequence length="45" mass="4872">MPTGIWSKEKGDSGMSELILGDVTTIMSFAPLRFNGSYFIDASLS</sequence>
<evidence type="ECO:0000313" key="2">
    <source>
        <dbReference type="Proteomes" id="UP000002817"/>
    </source>
</evidence>
<comment type="caution">
    <text evidence="1">The sequence shown here is derived from an EMBL/GenBank/DDBJ whole genome shotgun (WGS) entry which is preliminary data.</text>
</comment>
<proteinExistence type="predicted"/>
<evidence type="ECO:0000313" key="1">
    <source>
        <dbReference type="EMBL" id="EGU50393.1"/>
    </source>
</evidence>
<organism evidence="1 2">
    <name type="scientific">Vibrio orientalis CIP 102891 = ATCC 33934</name>
    <dbReference type="NCBI Taxonomy" id="675816"/>
    <lineage>
        <taxon>Bacteria</taxon>
        <taxon>Pseudomonadati</taxon>
        <taxon>Pseudomonadota</taxon>
        <taxon>Gammaproteobacteria</taxon>
        <taxon>Vibrionales</taxon>
        <taxon>Vibrionaceae</taxon>
        <taxon>Vibrio</taxon>
        <taxon>Vibrio oreintalis group</taxon>
    </lineage>
</organism>
<name>F9ST32_VIBOR</name>
<gene>
    <name evidence="1" type="ORF">VIOR3934_08044</name>
</gene>
<reference evidence="1 2" key="1">
    <citation type="journal article" date="2012" name="Int. J. Syst. Evol. Microbiol.">
        <title>Vibrio caribbeanicus sp. nov., isolated from the marine sponge Scleritoderma cyanea.</title>
        <authorList>
            <person name="Hoffmann M."/>
            <person name="Monday S.R."/>
            <person name="Allard M.W."/>
            <person name="Strain E.A."/>
            <person name="Whittaker P."/>
            <person name="Naum M."/>
            <person name="McCarthy P.J."/>
            <person name="Lopez J.V."/>
            <person name="Fischer M."/>
            <person name="Brown E.W."/>
        </authorList>
    </citation>
    <scope>NUCLEOTIDE SEQUENCE [LARGE SCALE GENOMIC DNA]</scope>
    <source>
        <strain evidence="2">CIP 102891 / ATCC 33934</strain>
    </source>
</reference>
<dbReference type="EMBL" id="AFWH01000024">
    <property type="protein sequence ID" value="EGU50393.1"/>
    <property type="molecule type" value="Genomic_DNA"/>
</dbReference>
<protein>
    <submittedName>
        <fullName evidence="1">Uncharacterized protein</fullName>
    </submittedName>
</protein>
<dbReference type="PATRIC" id="fig|675816.5.peg.2089"/>
<dbReference type="AlphaFoldDB" id="F9ST32"/>